<feature type="domain" description="FAD dependent oxidoreductase" evidence="5">
    <location>
        <begin position="10"/>
        <end position="366"/>
    </location>
</feature>
<keyword evidence="7" id="KW-1185">Reference proteome</keyword>
<dbReference type="Gene3D" id="3.50.50.60">
    <property type="entry name" value="FAD/NAD(P)-binding domain"/>
    <property type="match status" value="1"/>
</dbReference>
<gene>
    <name evidence="6" type="ORF">KGQ19_30995</name>
</gene>
<evidence type="ECO:0000256" key="4">
    <source>
        <dbReference type="ARBA" id="ARBA00023002"/>
    </source>
</evidence>
<dbReference type="PANTHER" id="PTHR13847:SF286">
    <property type="entry name" value="D-AMINO ACID DEHYDROGENASE"/>
    <property type="match status" value="1"/>
</dbReference>
<sequence length="375" mass="40082">MAEPGSESVDVLVVGAGIVGLACAYEAVERGRSVAVVERDDRAAGASIRNFGHACATAQSGPALGYGRAARVTWLRLAEAAGFWARRTGTLMVARHDDELAVLEEFSGRRGEEALMLTAEEVAGHAAFGPGVVGGAWLSQDLRVDPRESVPRIAEYLAARGVRFHWATTAHVIEPGRVQTGRGELRADRIVVATGHDVDRHFPGLAAEHGVQRCALRMLRVDNPTGQSIEPAVQTGFSMLRYGGFAECASLPALRDRLTRDHPDLVGIGLNLMFTQRPDGTLTIGDTHSYASTHLPFNDEELDAAVLRETAKLLGVERLTVRERWRGVYASAPEPFLNAEPAEGVRVAAVTAGVGMTTAFGFAQEVMAGVLGNRA</sequence>
<keyword evidence="3" id="KW-0285">Flavoprotein</keyword>
<keyword evidence="4" id="KW-0560">Oxidoreductase</keyword>
<dbReference type="RefSeq" id="WP_212015667.1">
    <property type="nucleotide sequence ID" value="NZ_JAAFYZ010000134.1"/>
</dbReference>
<dbReference type="Pfam" id="PF01266">
    <property type="entry name" value="DAO"/>
    <property type="match status" value="1"/>
</dbReference>
<dbReference type="InterPro" id="IPR017741">
    <property type="entry name" value="FAD-dependent_OxRdtase_HpnW"/>
</dbReference>
<dbReference type="Proteomes" id="UP000730482">
    <property type="component" value="Unassembled WGS sequence"/>
</dbReference>
<evidence type="ECO:0000256" key="2">
    <source>
        <dbReference type="ARBA" id="ARBA00009410"/>
    </source>
</evidence>
<evidence type="ECO:0000313" key="6">
    <source>
        <dbReference type="EMBL" id="MBS2551304.1"/>
    </source>
</evidence>
<dbReference type="InterPro" id="IPR036188">
    <property type="entry name" value="FAD/NAD-bd_sf"/>
</dbReference>
<dbReference type="Gene3D" id="3.30.9.10">
    <property type="entry name" value="D-Amino Acid Oxidase, subunit A, domain 2"/>
    <property type="match status" value="1"/>
</dbReference>
<protein>
    <submittedName>
        <fullName evidence="6">TIGR03364 family FAD-dependent oxidoreductase</fullName>
    </submittedName>
</protein>
<organism evidence="6 7">
    <name type="scientific">Catenulispora pinistramenti</name>
    <dbReference type="NCBI Taxonomy" id="2705254"/>
    <lineage>
        <taxon>Bacteria</taxon>
        <taxon>Bacillati</taxon>
        <taxon>Actinomycetota</taxon>
        <taxon>Actinomycetes</taxon>
        <taxon>Catenulisporales</taxon>
        <taxon>Catenulisporaceae</taxon>
        <taxon>Catenulispora</taxon>
    </lineage>
</organism>
<name>A0ABS5KZ24_9ACTN</name>
<comment type="cofactor">
    <cofactor evidence="1">
        <name>FAD</name>
        <dbReference type="ChEBI" id="CHEBI:57692"/>
    </cofactor>
</comment>
<dbReference type="EMBL" id="JAAFYZ010000134">
    <property type="protein sequence ID" value="MBS2551304.1"/>
    <property type="molecule type" value="Genomic_DNA"/>
</dbReference>
<evidence type="ECO:0000259" key="5">
    <source>
        <dbReference type="Pfam" id="PF01266"/>
    </source>
</evidence>
<accession>A0ABS5KZ24</accession>
<evidence type="ECO:0000313" key="7">
    <source>
        <dbReference type="Proteomes" id="UP000730482"/>
    </source>
</evidence>
<dbReference type="SUPFAM" id="SSF51905">
    <property type="entry name" value="FAD/NAD(P)-binding domain"/>
    <property type="match status" value="1"/>
</dbReference>
<evidence type="ECO:0000256" key="3">
    <source>
        <dbReference type="ARBA" id="ARBA00022630"/>
    </source>
</evidence>
<dbReference type="PANTHER" id="PTHR13847">
    <property type="entry name" value="SARCOSINE DEHYDROGENASE-RELATED"/>
    <property type="match status" value="1"/>
</dbReference>
<proteinExistence type="inferred from homology"/>
<comment type="caution">
    <text evidence="6">The sequence shown here is derived from an EMBL/GenBank/DDBJ whole genome shotgun (WGS) entry which is preliminary data.</text>
</comment>
<dbReference type="NCBIfam" id="TIGR03364">
    <property type="entry name" value="HpnW_proposed"/>
    <property type="match status" value="1"/>
</dbReference>
<reference evidence="6 7" key="1">
    <citation type="submission" date="2020-02" db="EMBL/GenBank/DDBJ databases">
        <title>Acidophilic actinobacteria isolated from forest soil.</title>
        <authorList>
            <person name="Golinska P."/>
        </authorList>
    </citation>
    <scope>NUCLEOTIDE SEQUENCE [LARGE SCALE GENOMIC DNA]</scope>
    <source>
        <strain evidence="6 7">NL8</strain>
    </source>
</reference>
<comment type="similarity">
    <text evidence="2">Belongs to the DadA oxidoreductase family.</text>
</comment>
<evidence type="ECO:0000256" key="1">
    <source>
        <dbReference type="ARBA" id="ARBA00001974"/>
    </source>
</evidence>
<dbReference type="InterPro" id="IPR006076">
    <property type="entry name" value="FAD-dep_OxRdtase"/>
</dbReference>